<dbReference type="EMBL" id="NKHG01000056">
    <property type="protein sequence ID" value="PCK21412.1"/>
    <property type="molecule type" value="Genomic_DNA"/>
</dbReference>
<evidence type="ECO:0000313" key="1">
    <source>
        <dbReference type="EMBL" id="PCK21412.1"/>
    </source>
</evidence>
<name>A0A2A5IWC8_BACPU</name>
<protein>
    <recommendedName>
        <fullName evidence="3">AraC family transcriptional regulator</fullName>
    </recommendedName>
</protein>
<accession>A0A2A5IWC8</accession>
<dbReference type="Proteomes" id="UP000228754">
    <property type="component" value="Unassembled WGS sequence"/>
</dbReference>
<organism evidence="1 2">
    <name type="scientific">Bacillus pumilus</name>
    <name type="common">Bacillus mesentericus</name>
    <dbReference type="NCBI Taxonomy" id="1408"/>
    <lineage>
        <taxon>Bacteria</taxon>
        <taxon>Bacillati</taxon>
        <taxon>Bacillota</taxon>
        <taxon>Bacilli</taxon>
        <taxon>Bacillales</taxon>
        <taxon>Bacillaceae</taxon>
        <taxon>Bacillus</taxon>
    </lineage>
</organism>
<sequence>MHFKQLKTVREISDELNIPDWIILDLFKSQKVDKLSFPELTKRKRAIHFEKLYDLHFNKGMSLKKIYRDYGFSPPYIRKVFEEHGVEHKHFIN</sequence>
<evidence type="ECO:0008006" key="3">
    <source>
        <dbReference type="Google" id="ProtNLM"/>
    </source>
</evidence>
<dbReference type="AlphaFoldDB" id="A0A2A5IWC8"/>
<comment type="caution">
    <text evidence="1">The sequence shown here is derived from an EMBL/GenBank/DDBJ whole genome shotgun (WGS) entry which is preliminary data.</text>
</comment>
<proteinExistence type="predicted"/>
<evidence type="ECO:0000313" key="2">
    <source>
        <dbReference type="Proteomes" id="UP000228754"/>
    </source>
</evidence>
<reference evidence="1 2" key="1">
    <citation type="submission" date="2017-06" db="EMBL/GenBank/DDBJ databases">
        <title>Draft Genome Sequence of Bacillus sp Strain 36R Isolated from saline sediment at Atanasia, Sonora, Mexico.</title>
        <authorList>
            <person name="Sanchez Diaz R."/>
            <person name="Quiroz Macias M.E."/>
            <person name="Ibarra Gamez J.C."/>
            <person name="Enciso Ibarra J."/>
            <person name="Gomez Gil B."/>
            <person name="Galaviz Silva L."/>
        </authorList>
    </citation>
    <scope>NUCLEOTIDE SEQUENCE [LARGE SCALE GENOMIC DNA]</scope>
    <source>
        <strain evidence="1 2">36R_ATNSAL</strain>
    </source>
</reference>
<gene>
    <name evidence="1" type="ORF">CEY02_08260</name>
</gene>
<dbReference type="OrthoDB" id="2916037at2"/>